<dbReference type="Proteomes" id="UP001597252">
    <property type="component" value="Unassembled WGS sequence"/>
</dbReference>
<keyword evidence="3" id="KW-1185">Reference proteome</keyword>
<proteinExistence type="predicted"/>
<dbReference type="Gene3D" id="3.90.550.10">
    <property type="entry name" value="Spore Coat Polysaccharide Biosynthesis Protein SpsA, Chain A"/>
    <property type="match status" value="1"/>
</dbReference>
<reference evidence="3" key="1">
    <citation type="journal article" date="2019" name="Int. J. Syst. Evol. Microbiol.">
        <title>The Global Catalogue of Microorganisms (GCM) 10K type strain sequencing project: providing services to taxonomists for standard genome sequencing and annotation.</title>
        <authorList>
            <consortium name="The Broad Institute Genomics Platform"/>
            <consortium name="The Broad Institute Genome Sequencing Center for Infectious Disease"/>
            <person name="Wu L."/>
            <person name="Ma J."/>
        </authorList>
    </citation>
    <scope>NUCLEOTIDE SEQUENCE [LARGE SCALE GENOMIC DNA]</scope>
    <source>
        <strain evidence="3">CCM 8903</strain>
    </source>
</reference>
<dbReference type="SUPFAM" id="SSF53448">
    <property type="entry name" value="Nucleotide-diphospho-sugar transferases"/>
    <property type="match status" value="1"/>
</dbReference>
<dbReference type="EMBL" id="JBHTON010000009">
    <property type="protein sequence ID" value="MFD1484486.1"/>
    <property type="molecule type" value="Genomic_DNA"/>
</dbReference>
<dbReference type="RefSeq" id="WP_125754372.1">
    <property type="nucleotide sequence ID" value="NZ_JBHTON010000009.1"/>
</dbReference>
<evidence type="ECO:0000259" key="1">
    <source>
        <dbReference type="Pfam" id="PF00535"/>
    </source>
</evidence>
<sequence>MDKPWLSLIIPYHLAYGADFERALSSVYTQIGVDLKQVEVITVNDGGPALPQTLAKRWPLQQVTLARSMGAGVARQAGIDHAHGDYVMFLDADDMLASPMVLHAFLAACADRPDVILAPFWGETRTGDGVAYDLRSALDVASVDAKAYRRGYLDELGLTFHPKLRVYEDVYFVSLALAFTQKTVTLTTPAFVWRLNWQSTGRRNGFAMVADGAMWVRSGRYQLQFLKAHHAKRWAHDFYELLANIYSHMQQYPPQDPQAVAAEVQQLLQENQHWWHLPRVKPLIRELARQKAQAQHLDLAGIDAYLNYLEELA</sequence>
<gene>
    <name evidence="2" type="ORF">ACFQ5J_04470</name>
</gene>
<evidence type="ECO:0000313" key="2">
    <source>
        <dbReference type="EMBL" id="MFD1484486.1"/>
    </source>
</evidence>
<dbReference type="Pfam" id="PF00535">
    <property type="entry name" value="Glycos_transf_2"/>
    <property type="match status" value="1"/>
</dbReference>
<protein>
    <submittedName>
        <fullName evidence="2">Glycosyltransferase family 2 protein</fullName>
    </submittedName>
</protein>
<name>A0ABW4E5R0_9LACO</name>
<evidence type="ECO:0000313" key="3">
    <source>
        <dbReference type="Proteomes" id="UP001597252"/>
    </source>
</evidence>
<dbReference type="CDD" id="cd00761">
    <property type="entry name" value="Glyco_tranf_GTA_type"/>
    <property type="match status" value="1"/>
</dbReference>
<dbReference type="PANTHER" id="PTHR22916">
    <property type="entry name" value="GLYCOSYLTRANSFERASE"/>
    <property type="match status" value="1"/>
</dbReference>
<accession>A0ABW4E5R0</accession>
<organism evidence="2 3">
    <name type="scientific">Lacticaseibacillus baoqingensis</name>
    <dbReference type="NCBI Taxonomy" id="2486013"/>
    <lineage>
        <taxon>Bacteria</taxon>
        <taxon>Bacillati</taxon>
        <taxon>Bacillota</taxon>
        <taxon>Bacilli</taxon>
        <taxon>Lactobacillales</taxon>
        <taxon>Lactobacillaceae</taxon>
        <taxon>Lacticaseibacillus</taxon>
    </lineage>
</organism>
<dbReference type="InterPro" id="IPR029044">
    <property type="entry name" value="Nucleotide-diphossugar_trans"/>
</dbReference>
<dbReference type="InterPro" id="IPR001173">
    <property type="entry name" value="Glyco_trans_2-like"/>
</dbReference>
<feature type="domain" description="Glycosyltransferase 2-like" evidence="1">
    <location>
        <begin position="7"/>
        <end position="121"/>
    </location>
</feature>
<comment type="caution">
    <text evidence="2">The sequence shown here is derived from an EMBL/GenBank/DDBJ whole genome shotgun (WGS) entry which is preliminary data.</text>
</comment>
<dbReference type="PANTHER" id="PTHR22916:SF3">
    <property type="entry name" value="UDP-GLCNAC:BETAGAL BETA-1,3-N-ACETYLGLUCOSAMINYLTRANSFERASE-LIKE PROTEIN 1"/>
    <property type="match status" value="1"/>
</dbReference>